<feature type="region of interest" description="Disordered" evidence="1">
    <location>
        <begin position="23"/>
        <end position="101"/>
    </location>
</feature>
<evidence type="ECO:0000313" key="3">
    <source>
        <dbReference type="Proteomes" id="UP000053411"/>
    </source>
</evidence>
<organism evidence="2 3">
    <name type="scientific">Fonsecaea multimorphosa CBS 102226</name>
    <dbReference type="NCBI Taxonomy" id="1442371"/>
    <lineage>
        <taxon>Eukaryota</taxon>
        <taxon>Fungi</taxon>
        <taxon>Dikarya</taxon>
        <taxon>Ascomycota</taxon>
        <taxon>Pezizomycotina</taxon>
        <taxon>Eurotiomycetes</taxon>
        <taxon>Chaetothyriomycetidae</taxon>
        <taxon>Chaetothyriales</taxon>
        <taxon>Herpotrichiellaceae</taxon>
        <taxon>Fonsecaea</taxon>
    </lineage>
</organism>
<feature type="compositionally biased region" description="Basic and acidic residues" evidence="1">
    <location>
        <begin position="72"/>
        <end position="81"/>
    </location>
</feature>
<accession>A0A0D2KCS5</accession>
<evidence type="ECO:0000256" key="1">
    <source>
        <dbReference type="SAM" id="MobiDB-lite"/>
    </source>
</evidence>
<dbReference type="RefSeq" id="XP_016638035.1">
    <property type="nucleotide sequence ID" value="XM_016771125.1"/>
</dbReference>
<gene>
    <name evidence="2" type="ORF">Z520_00605</name>
</gene>
<sequence>MEPKPGYIAMLAENGNFRDMFWNDKKKQKTKGSSQSWSMDNNPASAVDHGETQEKRSDGISEEPLEAETETQDDRTQDTDVTKTLGLGTWAKAPEVDPDES</sequence>
<name>A0A0D2KCS5_9EURO</name>
<feature type="compositionally biased region" description="Acidic residues" evidence="1">
    <location>
        <begin position="60"/>
        <end position="71"/>
    </location>
</feature>
<dbReference type="EMBL" id="KN848062">
    <property type="protein sequence ID" value="KIY03913.1"/>
    <property type="molecule type" value="Genomic_DNA"/>
</dbReference>
<dbReference type="Proteomes" id="UP000053411">
    <property type="component" value="Unassembled WGS sequence"/>
</dbReference>
<protein>
    <submittedName>
        <fullName evidence="2">Uncharacterized protein</fullName>
    </submittedName>
</protein>
<reference evidence="2 3" key="1">
    <citation type="submission" date="2015-01" db="EMBL/GenBank/DDBJ databases">
        <title>The Genome Sequence of Fonsecaea multimorphosa CBS 102226.</title>
        <authorList>
            <consortium name="The Broad Institute Genomics Platform"/>
            <person name="Cuomo C."/>
            <person name="de Hoog S."/>
            <person name="Gorbushina A."/>
            <person name="Stielow B."/>
            <person name="Teixiera M."/>
            <person name="Abouelleil A."/>
            <person name="Chapman S.B."/>
            <person name="Priest M."/>
            <person name="Young S.K."/>
            <person name="Wortman J."/>
            <person name="Nusbaum C."/>
            <person name="Birren B."/>
        </authorList>
    </citation>
    <scope>NUCLEOTIDE SEQUENCE [LARGE SCALE GENOMIC DNA]</scope>
    <source>
        <strain evidence="2 3">CBS 102226</strain>
    </source>
</reference>
<proteinExistence type="predicted"/>
<dbReference type="VEuPathDB" id="FungiDB:Z520_00605"/>
<dbReference type="AlphaFoldDB" id="A0A0D2KCS5"/>
<dbReference type="GeneID" id="27706351"/>
<evidence type="ECO:0000313" key="2">
    <source>
        <dbReference type="EMBL" id="KIY03913.1"/>
    </source>
</evidence>
<keyword evidence="3" id="KW-1185">Reference proteome</keyword>
<feature type="compositionally biased region" description="Basic and acidic residues" evidence="1">
    <location>
        <begin position="48"/>
        <end position="59"/>
    </location>
</feature>